<dbReference type="SUPFAM" id="SSF81383">
    <property type="entry name" value="F-box domain"/>
    <property type="match status" value="1"/>
</dbReference>
<protein>
    <recommendedName>
        <fullName evidence="1">F-box domain-containing protein</fullName>
    </recommendedName>
</protein>
<sequence>MSGIQPHWRPSVNAALAVYAAPAKSNSCSGQSSPRYVNLPQELQDMIGEYLSPVDLFCLDRTCRKLRQQSSRPTDLRDIGQEPLQMHSLRARLDREHYPQLCHMETEGALFPTVAACSFCMDIHPRACFTSEQLGTTPHTRRCTSSIGDILICGDYRTSAEELRDVLSQAELRYGNDNLGPGFDTVLTEWPHRATTLLCSSLIRDVLSLDSTYTTYSLTFAGLIFTHNFVLQLKPANTFMYFDSLEDMASLQTGTGELPICPHHTVYSAASAIEEQASMNATLVESGVECRKEGCSTIFEFIVVSDNPVERTMCLKVQREFGWLESVAGKL</sequence>
<dbReference type="CDD" id="cd09917">
    <property type="entry name" value="F-box_SF"/>
    <property type="match status" value="1"/>
</dbReference>
<dbReference type="PROSITE" id="PS50181">
    <property type="entry name" value="FBOX"/>
    <property type="match status" value="1"/>
</dbReference>
<dbReference type="EMBL" id="JAWDJX010000001">
    <property type="protein sequence ID" value="KAK3058469.1"/>
    <property type="molecule type" value="Genomic_DNA"/>
</dbReference>
<reference evidence="2" key="1">
    <citation type="submission" date="2023-04" db="EMBL/GenBank/DDBJ databases">
        <title>Black Yeasts Isolated from many extreme environments.</title>
        <authorList>
            <person name="Coleine C."/>
            <person name="Stajich J.E."/>
            <person name="Selbmann L."/>
        </authorList>
    </citation>
    <scope>NUCLEOTIDE SEQUENCE</scope>
    <source>
        <strain evidence="2">CCFEE 5312</strain>
    </source>
</reference>
<organism evidence="2 3">
    <name type="scientific">Extremus antarcticus</name>
    <dbReference type="NCBI Taxonomy" id="702011"/>
    <lineage>
        <taxon>Eukaryota</taxon>
        <taxon>Fungi</taxon>
        <taxon>Dikarya</taxon>
        <taxon>Ascomycota</taxon>
        <taxon>Pezizomycotina</taxon>
        <taxon>Dothideomycetes</taxon>
        <taxon>Dothideomycetidae</taxon>
        <taxon>Mycosphaerellales</taxon>
        <taxon>Extremaceae</taxon>
        <taxon>Extremus</taxon>
    </lineage>
</organism>
<name>A0AAJ0LX59_9PEZI</name>
<accession>A0AAJ0LX59</accession>
<dbReference type="InterPro" id="IPR036047">
    <property type="entry name" value="F-box-like_dom_sf"/>
</dbReference>
<dbReference type="InterPro" id="IPR001810">
    <property type="entry name" value="F-box_dom"/>
</dbReference>
<evidence type="ECO:0000313" key="2">
    <source>
        <dbReference type="EMBL" id="KAK3058469.1"/>
    </source>
</evidence>
<dbReference type="Proteomes" id="UP001271007">
    <property type="component" value="Unassembled WGS sequence"/>
</dbReference>
<evidence type="ECO:0000259" key="1">
    <source>
        <dbReference type="PROSITE" id="PS50181"/>
    </source>
</evidence>
<keyword evidence="3" id="KW-1185">Reference proteome</keyword>
<dbReference type="AlphaFoldDB" id="A0AAJ0LX59"/>
<evidence type="ECO:0000313" key="3">
    <source>
        <dbReference type="Proteomes" id="UP001271007"/>
    </source>
</evidence>
<comment type="caution">
    <text evidence="2">The sequence shown here is derived from an EMBL/GenBank/DDBJ whole genome shotgun (WGS) entry which is preliminary data.</text>
</comment>
<feature type="domain" description="F-box" evidence="1">
    <location>
        <begin position="33"/>
        <end position="79"/>
    </location>
</feature>
<proteinExistence type="predicted"/>
<gene>
    <name evidence="2" type="ORF">LTR09_000033</name>
</gene>